<dbReference type="GO" id="GO:0002949">
    <property type="term" value="P:tRNA threonylcarbamoyladenosine modification"/>
    <property type="evidence" value="ECO:0007669"/>
    <property type="project" value="InterPro"/>
</dbReference>
<evidence type="ECO:0000256" key="4">
    <source>
        <dbReference type="ARBA" id="ARBA00022490"/>
    </source>
</evidence>
<dbReference type="Pfam" id="PF00814">
    <property type="entry name" value="TsaD"/>
    <property type="match status" value="1"/>
</dbReference>
<comment type="subcellular location">
    <subcellularLocation>
        <location evidence="1">Cytoplasm</location>
    </subcellularLocation>
</comment>
<dbReference type="Gene3D" id="3.30.420.40">
    <property type="match status" value="2"/>
</dbReference>
<organism evidence="8 9">
    <name type="scientific">Thiorhodococcus minor</name>
    <dbReference type="NCBI Taxonomy" id="57489"/>
    <lineage>
        <taxon>Bacteria</taxon>
        <taxon>Pseudomonadati</taxon>
        <taxon>Pseudomonadota</taxon>
        <taxon>Gammaproteobacteria</taxon>
        <taxon>Chromatiales</taxon>
        <taxon>Chromatiaceae</taxon>
        <taxon>Thiorhodococcus</taxon>
    </lineage>
</organism>
<dbReference type="GO" id="GO:0005829">
    <property type="term" value="C:cytosol"/>
    <property type="evidence" value="ECO:0007669"/>
    <property type="project" value="TreeGrafter"/>
</dbReference>
<dbReference type="PANTHER" id="PTHR11735:SF11">
    <property type="entry name" value="TRNA THREONYLCARBAMOYLADENOSINE BIOSYNTHESIS PROTEIN TSAB"/>
    <property type="match status" value="1"/>
</dbReference>
<protein>
    <recommendedName>
        <fullName evidence="3">tRNA threonylcarbamoyladenosine biosynthesis protein TsaB</fullName>
    </recommendedName>
    <alternativeName>
        <fullName evidence="6">t(6)A37 threonylcarbamoyladenosine biosynthesis protein TsaB</fullName>
    </alternativeName>
</protein>
<evidence type="ECO:0000313" key="8">
    <source>
        <dbReference type="EMBL" id="NEV60460.1"/>
    </source>
</evidence>
<accession>A0A6M0JSG3</accession>
<gene>
    <name evidence="8" type="primary">tsaB</name>
    <name evidence="8" type="ORF">G3446_00890</name>
</gene>
<dbReference type="PANTHER" id="PTHR11735">
    <property type="entry name" value="TRNA N6-ADENOSINE THREONYLCARBAMOYLTRANSFERASE"/>
    <property type="match status" value="1"/>
</dbReference>
<comment type="caution">
    <text evidence="8">The sequence shown here is derived from an EMBL/GenBank/DDBJ whole genome shotgun (WGS) entry which is preliminary data.</text>
</comment>
<dbReference type="InterPro" id="IPR000905">
    <property type="entry name" value="Gcp-like_dom"/>
</dbReference>
<evidence type="ECO:0000313" key="9">
    <source>
        <dbReference type="Proteomes" id="UP000483379"/>
    </source>
</evidence>
<dbReference type="RefSeq" id="WP_164450505.1">
    <property type="nucleotide sequence ID" value="NZ_JAAIJQ010000002.1"/>
</dbReference>
<evidence type="ECO:0000256" key="1">
    <source>
        <dbReference type="ARBA" id="ARBA00004496"/>
    </source>
</evidence>
<evidence type="ECO:0000256" key="3">
    <source>
        <dbReference type="ARBA" id="ARBA00019012"/>
    </source>
</evidence>
<reference evidence="8 9" key="1">
    <citation type="submission" date="2020-02" db="EMBL/GenBank/DDBJ databases">
        <title>Genome sequences of Thiorhodococcus mannitoliphagus and Thiorhodococcus minor, purple sulfur photosynthetic bacteria in the gammaproteobacterial family, Chromatiaceae.</title>
        <authorList>
            <person name="Aviles F.A."/>
            <person name="Meyer T.E."/>
            <person name="Kyndt J.A."/>
        </authorList>
    </citation>
    <scope>NUCLEOTIDE SEQUENCE [LARGE SCALE GENOMIC DNA]</scope>
    <source>
        <strain evidence="8 9">DSM 11518</strain>
    </source>
</reference>
<dbReference type="CDD" id="cd24032">
    <property type="entry name" value="ASKHA_NBD_TsaB"/>
    <property type="match status" value="1"/>
</dbReference>
<keyword evidence="4" id="KW-0963">Cytoplasm</keyword>
<dbReference type="FunFam" id="3.30.420.40:FF:000097">
    <property type="entry name" value="tRNA threonylcarbamoyladenosine biosynthesis protein TsaB"/>
    <property type="match status" value="1"/>
</dbReference>
<dbReference type="SUPFAM" id="SSF53067">
    <property type="entry name" value="Actin-like ATPase domain"/>
    <property type="match status" value="2"/>
</dbReference>
<feature type="domain" description="Gcp-like" evidence="7">
    <location>
        <begin position="29"/>
        <end position="222"/>
    </location>
</feature>
<keyword evidence="5" id="KW-0819">tRNA processing</keyword>
<evidence type="ECO:0000256" key="6">
    <source>
        <dbReference type="ARBA" id="ARBA00032446"/>
    </source>
</evidence>
<sequence length="226" mass="24329">MKLLAVDTSGEACSAALLIDEAIRQRLQIAPRRHGELILSMMQELLDEAGLQLQDLDAIAFGRGPGSFTGVRIAASVTQGAAFAAELPVVPISTLAAMAQGQFRRTGERRLLAALDARMDEVYWGCYEIGAEDLARIQGEECVSPPNRVPAPPSGDAWMGIGPGWSAYREILRARLGDAVQATRPEAVCEAHDIATLAVAELRAGRQLPAERAIPVYLRDRVTRTA</sequence>
<dbReference type="InterPro" id="IPR043129">
    <property type="entry name" value="ATPase_NBD"/>
</dbReference>
<name>A0A6M0JSG3_9GAMM</name>
<keyword evidence="9" id="KW-1185">Reference proteome</keyword>
<evidence type="ECO:0000259" key="7">
    <source>
        <dbReference type="Pfam" id="PF00814"/>
    </source>
</evidence>
<comment type="similarity">
    <text evidence="2">Belongs to the KAE1 / TsaD family. TsaB subfamily.</text>
</comment>
<dbReference type="EMBL" id="JAAIJQ010000002">
    <property type="protein sequence ID" value="NEV60460.1"/>
    <property type="molecule type" value="Genomic_DNA"/>
</dbReference>
<evidence type="ECO:0000256" key="5">
    <source>
        <dbReference type="ARBA" id="ARBA00022694"/>
    </source>
</evidence>
<dbReference type="Proteomes" id="UP000483379">
    <property type="component" value="Unassembled WGS sequence"/>
</dbReference>
<evidence type="ECO:0000256" key="2">
    <source>
        <dbReference type="ARBA" id="ARBA00010493"/>
    </source>
</evidence>
<dbReference type="AlphaFoldDB" id="A0A6M0JSG3"/>
<proteinExistence type="inferred from homology"/>
<dbReference type="InterPro" id="IPR022496">
    <property type="entry name" value="T6A_TsaB"/>
</dbReference>
<dbReference type="NCBIfam" id="TIGR03725">
    <property type="entry name" value="T6A_YeaZ"/>
    <property type="match status" value="1"/>
</dbReference>
<keyword evidence="8" id="KW-0808">Transferase</keyword>
<dbReference type="GO" id="GO:0016740">
    <property type="term" value="F:transferase activity"/>
    <property type="evidence" value="ECO:0007669"/>
    <property type="project" value="UniProtKB-KW"/>
</dbReference>